<dbReference type="PANTHER" id="PTHR30529:SF1">
    <property type="entry name" value="CYTOCHROME B561 HOMOLOG 2"/>
    <property type="match status" value="1"/>
</dbReference>
<evidence type="ECO:0000256" key="4">
    <source>
        <dbReference type="ARBA" id="ARBA00022475"/>
    </source>
</evidence>
<evidence type="ECO:0000256" key="2">
    <source>
        <dbReference type="ARBA" id="ARBA00004651"/>
    </source>
</evidence>
<keyword evidence="9 13" id="KW-1133">Transmembrane helix</keyword>
<dbReference type="Pfam" id="PF01292">
    <property type="entry name" value="Ni_hydr_CYTB"/>
    <property type="match status" value="1"/>
</dbReference>
<keyword evidence="6 13" id="KW-0812">Transmembrane</keyword>
<accession>A0A2A2EV12</accession>
<organism evidence="15 16">
    <name type="scientific">Halovibrio salipaludis</name>
    <dbReference type="NCBI Taxonomy" id="2032626"/>
    <lineage>
        <taxon>Bacteria</taxon>
        <taxon>Pseudomonadati</taxon>
        <taxon>Pseudomonadota</taxon>
        <taxon>Gammaproteobacteria</taxon>
        <taxon>Oceanospirillales</taxon>
        <taxon>Halomonadaceae</taxon>
        <taxon>Halovibrio</taxon>
    </lineage>
</organism>
<evidence type="ECO:0000256" key="7">
    <source>
        <dbReference type="ARBA" id="ARBA00022723"/>
    </source>
</evidence>
<dbReference type="OrthoDB" id="9793784at2"/>
<keyword evidence="3" id="KW-0813">Transport</keyword>
<dbReference type="AlphaFoldDB" id="A0A2A2EV12"/>
<comment type="subcellular location">
    <subcellularLocation>
        <location evidence="2">Cell membrane</location>
        <topology evidence="2">Multi-pass membrane protein</topology>
    </subcellularLocation>
</comment>
<dbReference type="Gene3D" id="1.20.950.20">
    <property type="entry name" value="Transmembrane di-heme cytochromes, Chain C"/>
    <property type="match status" value="2"/>
</dbReference>
<dbReference type="EMBL" id="NSKD01000011">
    <property type="protein sequence ID" value="PAU76976.1"/>
    <property type="molecule type" value="Genomic_DNA"/>
</dbReference>
<dbReference type="InterPro" id="IPR011577">
    <property type="entry name" value="Cyt_b561_bac/Ni-Hgenase"/>
</dbReference>
<keyword evidence="11 13" id="KW-0472">Membrane</keyword>
<evidence type="ECO:0000256" key="1">
    <source>
        <dbReference type="ARBA" id="ARBA00001970"/>
    </source>
</evidence>
<keyword evidence="10" id="KW-0408">Iron</keyword>
<evidence type="ECO:0000256" key="13">
    <source>
        <dbReference type="SAM" id="Phobius"/>
    </source>
</evidence>
<dbReference type="InterPro" id="IPR016174">
    <property type="entry name" value="Di-haem_cyt_TM"/>
</dbReference>
<evidence type="ECO:0000256" key="5">
    <source>
        <dbReference type="ARBA" id="ARBA00022617"/>
    </source>
</evidence>
<evidence type="ECO:0000259" key="14">
    <source>
        <dbReference type="Pfam" id="PF01292"/>
    </source>
</evidence>
<keyword evidence="8" id="KW-0249">Electron transport</keyword>
<dbReference type="InterPro" id="IPR052168">
    <property type="entry name" value="Cytochrome_b561_oxidase"/>
</dbReference>
<dbReference type="Proteomes" id="UP000218896">
    <property type="component" value="Unassembled WGS sequence"/>
</dbReference>
<dbReference type="SUPFAM" id="SSF81342">
    <property type="entry name" value="Transmembrane di-heme cytochromes"/>
    <property type="match status" value="1"/>
</dbReference>
<evidence type="ECO:0000256" key="10">
    <source>
        <dbReference type="ARBA" id="ARBA00023004"/>
    </source>
</evidence>
<evidence type="ECO:0000313" key="16">
    <source>
        <dbReference type="Proteomes" id="UP000218896"/>
    </source>
</evidence>
<evidence type="ECO:0000256" key="8">
    <source>
        <dbReference type="ARBA" id="ARBA00022982"/>
    </source>
</evidence>
<evidence type="ECO:0000256" key="3">
    <source>
        <dbReference type="ARBA" id="ARBA00022448"/>
    </source>
</evidence>
<keyword evidence="4" id="KW-1003">Cell membrane</keyword>
<protein>
    <submittedName>
        <fullName evidence="15">Cytochrome B</fullName>
    </submittedName>
</protein>
<gene>
    <name evidence="15" type="ORF">CK501_15530</name>
</gene>
<dbReference type="RefSeq" id="WP_095618657.1">
    <property type="nucleotide sequence ID" value="NZ_NSKD01000011.1"/>
</dbReference>
<evidence type="ECO:0000313" key="15">
    <source>
        <dbReference type="EMBL" id="PAU76976.1"/>
    </source>
</evidence>
<feature type="transmembrane region" description="Helical" evidence="13">
    <location>
        <begin position="12"/>
        <end position="35"/>
    </location>
</feature>
<evidence type="ECO:0000256" key="9">
    <source>
        <dbReference type="ARBA" id="ARBA00022989"/>
    </source>
</evidence>
<evidence type="ECO:0000256" key="11">
    <source>
        <dbReference type="ARBA" id="ARBA00023136"/>
    </source>
</evidence>
<feature type="domain" description="Cytochrome b561 bacterial/Ni-hydrogenase" evidence="14">
    <location>
        <begin position="9"/>
        <end position="179"/>
    </location>
</feature>
<keyword evidence="7" id="KW-0479">Metal-binding</keyword>
<dbReference type="GO" id="GO:0009055">
    <property type="term" value="F:electron transfer activity"/>
    <property type="evidence" value="ECO:0007669"/>
    <property type="project" value="InterPro"/>
</dbReference>
<comment type="caution">
    <text evidence="15">The sequence shown here is derived from an EMBL/GenBank/DDBJ whole genome shotgun (WGS) entry which is preliminary data.</text>
</comment>
<dbReference type="GO" id="GO:0046872">
    <property type="term" value="F:metal ion binding"/>
    <property type="evidence" value="ECO:0007669"/>
    <property type="project" value="UniProtKB-KW"/>
</dbReference>
<sequence>MQWRNTRVRWGIVSVGLHWLMAIAVIGLFGVGLYMVDLGYMDPLRNVLPDWHRSIGVLLGAALVLRLLWRFISPPPAPVPEHTTVEHLSAHAVHWLLYGLMLAMVVSGYLISTADGRGVAVFDWFSLPAITGNVQGMEDLAGDWHRWLGWTLIILAGLHGLAALKHHFWDRDDTLRRMLCMKLRQSRSPDRQ</sequence>
<dbReference type="GO" id="GO:0020037">
    <property type="term" value="F:heme binding"/>
    <property type="evidence" value="ECO:0007669"/>
    <property type="project" value="TreeGrafter"/>
</dbReference>
<reference evidence="15 16" key="1">
    <citation type="submission" date="2017-08" db="EMBL/GenBank/DDBJ databases">
        <title>Halovibrio sewagensis sp. nov., isolated from wastewater of high salinity.</title>
        <authorList>
            <person name="Dong X."/>
            <person name="Zhang G."/>
        </authorList>
    </citation>
    <scope>NUCLEOTIDE SEQUENCE [LARGE SCALE GENOMIC DNA]</scope>
    <source>
        <strain evidence="15 16">YL5-2</strain>
    </source>
</reference>
<feature type="transmembrane region" description="Helical" evidence="13">
    <location>
        <begin position="92"/>
        <end position="111"/>
    </location>
</feature>
<dbReference type="PANTHER" id="PTHR30529">
    <property type="entry name" value="CYTOCHROME B561"/>
    <property type="match status" value="1"/>
</dbReference>
<dbReference type="GO" id="GO:0005886">
    <property type="term" value="C:plasma membrane"/>
    <property type="evidence" value="ECO:0007669"/>
    <property type="project" value="UniProtKB-SubCell"/>
</dbReference>
<feature type="transmembrane region" description="Helical" evidence="13">
    <location>
        <begin position="147"/>
        <end position="168"/>
    </location>
</feature>
<keyword evidence="5" id="KW-0349">Heme</keyword>
<comment type="similarity">
    <text evidence="12">Belongs to the cytochrome b561 family.</text>
</comment>
<proteinExistence type="inferred from homology"/>
<name>A0A2A2EV12_9GAMM</name>
<keyword evidence="16" id="KW-1185">Reference proteome</keyword>
<comment type="cofactor">
    <cofactor evidence="1">
        <name>heme b</name>
        <dbReference type="ChEBI" id="CHEBI:60344"/>
    </cofactor>
</comment>
<feature type="transmembrane region" description="Helical" evidence="13">
    <location>
        <begin position="55"/>
        <end position="72"/>
    </location>
</feature>
<dbReference type="GO" id="GO:0022904">
    <property type="term" value="P:respiratory electron transport chain"/>
    <property type="evidence" value="ECO:0007669"/>
    <property type="project" value="InterPro"/>
</dbReference>
<evidence type="ECO:0000256" key="6">
    <source>
        <dbReference type="ARBA" id="ARBA00022692"/>
    </source>
</evidence>
<evidence type="ECO:0000256" key="12">
    <source>
        <dbReference type="ARBA" id="ARBA00037975"/>
    </source>
</evidence>